<evidence type="ECO:0000313" key="3">
    <source>
        <dbReference type="Proteomes" id="UP000307790"/>
    </source>
</evidence>
<dbReference type="SUPFAM" id="SSF52266">
    <property type="entry name" value="SGNH hydrolase"/>
    <property type="match status" value="1"/>
</dbReference>
<dbReference type="GO" id="GO:0016788">
    <property type="term" value="F:hydrolase activity, acting on ester bonds"/>
    <property type="evidence" value="ECO:0007669"/>
    <property type="project" value="UniProtKB-ARBA"/>
</dbReference>
<evidence type="ECO:0000259" key="1">
    <source>
        <dbReference type="Pfam" id="PF13472"/>
    </source>
</evidence>
<keyword evidence="3" id="KW-1185">Reference proteome</keyword>
<gene>
    <name evidence="2" type="ORF">FE810_01935</name>
</gene>
<feature type="domain" description="SGNH hydrolase-type esterase" evidence="1">
    <location>
        <begin position="50"/>
        <end position="219"/>
    </location>
</feature>
<sequence length="238" mass="26438">MDGYLSGLALLPILLLQGKQVRRQTPVLPEPVGPRIGVGGHGKPLKLLIVGDSAAAGVGTHQQDTALLGQTLEHLKQSFEVSYQLIARSGATTAETLTVLETLPSQSFDTVITSLGVNDVTSSVTLSTWRQQQAMLRSLLQDKFNAKQAIITKVPPMHRFPALPNPLRWYLGDRAKRFNDILTQDVELEHRCQLLNLEIAEKHIPMASDGFHPGPDIYHRWGKRSAYLIKRFHCEHSN</sequence>
<accession>A0A5R9IWJ1</accession>
<dbReference type="Gene3D" id="3.40.50.1110">
    <property type="entry name" value="SGNH hydrolase"/>
    <property type="match status" value="1"/>
</dbReference>
<dbReference type="EMBL" id="VCBC01000002">
    <property type="protein sequence ID" value="TLU67751.1"/>
    <property type="molecule type" value="Genomic_DNA"/>
</dbReference>
<reference evidence="2 3" key="1">
    <citation type="submission" date="2019-05" db="EMBL/GenBank/DDBJ databases">
        <title>Genome sequences of Thalassotalea litorea 1K03283.</title>
        <authorList>
            <person name="Zhang D."/>
        </authorList>
    </citation>
    <scope>NUCLEOTIDE SEQUENCE [LARGE SCALE GENOMIC DNA]</scope>
    <source>
        <strain evidence="2 3">MCCC 1K03283</strain>
    </source>
</reference>
<dbReference type="Pfam" id="PF13472">
    <property type="entry name" value="Lipase_GDSL_2"/>
    <property type="match status" value="1"/>
</dbReference>
<organism evidence="2 3">
    <name type="scientific">Thalassotalea litorea</name>
    <dbReference type="NCBI Taxonomy" id="2020715"/>
    <lineage>
        <taxon>Bacteria</taxon>
        <taxon>Pseudomonadati</taxon>
        <taxon>Pseudomonadota</taxon>
        <taxon>Gammaproteobacteria</taxon>
        <taxon>Alteromonadales</taxon>
        <taxon>Colwelliaceae</taxon>
        <taxon>Thalassotalea</taxon>
    </lineage>
</organism>
<name>A0A5R9IWJ1_9GAMM</name>
<protein>
    <submittedName>
        <fullName evidence="2">SGNH/GDSL hydrolase family protein</fullName>
    </submittedName>
</protein>
<keyword evidence="2" id="KW-0378">Hydrolase</keyword>
<dbReference type="CDD" id="cd01836">
    <property type="entry name" value="FeeA_FeeB_like"/>
    <property type="match status" value="1"/>
</dbReference>
<dbReference type="Proteomes" id="UP000307790">
    <property type="component" value="Unassembled WGS sequence"/>
</dbReference>
<proteinExistence type="predicted"/>
<evidence type="ECO:0000313" key="2">
    <source>
        <dbReference type="EMBL" id="TLU67751.1"/>
    </source>
</evidence>
<dbReference type="InterPro" id="IPR036514">
    <property type="entry name" value="SGNH_hydro_sf"/>
</dbReference>
<dbReference type="InterPro" id="IPR013830">
    <property type="entry name" value="SGNH_hydro"/>
</dbReference>
<dbReference type="AlphaFoldDB" id="A0A5R9IWJ1"/>
<comment type="caution">
    <text evidence="2">The sequence shown here is derived from an EMBL/GenBank/DDBJ whole genome shotgun (WGS) entry which is preliminary data.</text>
</comment>
<dbReference type="OrthoDB" id="9804395at2"/>